<dbReference type="RefSeq" id="XP_002907289.1">
    <property type="nucleotide sequence ID" value="XM_002907243.1"/>
</dbReference>
<dbReference type="KEGG" id="pif:PITG_02351"/>
<name>D0MW40_PHYIT</name>
<protein>
    <submittedName>
        <fullName evidence="3">P-type ATPase (P-ATPase) Superfamily</fullName>
    </submittedName>
</protein>
<dbReference type="HOGENOM" id="CLU_1237138_0_0_1"/>
<dbReference type="InterPro" id="IPR023298">
    <property type="entry name" value="ATPase_P-typ_TM_dom_sf"/>
</dbReference>
<dbReference type="SUPFAM" id="SSF81653">
    <property type="entry name" value="Calcium ATPase, transduction domain A"/>
    <property type="match status" value="1"/>
</dbReference>
<dbReference type="InterPro" id="IPR059000">
    <property type="entry name" value="ATPase_P-type_domA"/>
</dbReference>
<dbReference type="AlphaFoldDB" id="D0MW40"/>
<feature type="transmembrane region" description="Helical" evidence="1">
    <location>
        <begin position="153"/>
        <end position="171"/>
    </location>
</feature>
<sequence length="224" mass="23809">MTVRSRCVDLKCNEMLLTGDSEDVPKKYNAPIHPAGAGKPAKLTASNMVFSSTTITAGNARGIVVETGMNTRVGSIAALLQAKSGTDASAENKWTRNPLGGCIAKHRPKLTPLQRALHSIEYVMGLIAVGVAILVFIVGMIRGNEDPRHPDRPTCLTMIMAAVSVAVSAVPKGLPMVVTICLSSGMHADKPLYLTISDSVLQGNVLVALCHDDYQPELTNMCSR</sequence>
<dbReference type="InParanoid" id="D0MW40"/>
<evidence type="ECO:0000259" key="2">
    <source>
        <dbReference type="Pfam" id="PF00122"/>
    </source>
</evidence>
<proteinExistence type="predicted"/>
<dbReference type="GeneID" id="9469810"/>
<keyword evidence="1" id="KW-1133">Transmembrane helix</keyword>
<dbReference type="InterPro" id="IPR008250">
    <property type="entry name" value="ATPase_P-typ_transduc_dom_A_sf"/>
</dbReference>
<keyword evidence="1" id="KW-0472">Membrane</keyword>
<dbReference type="VEuPathDB" id="FungiDB:PITG_02351"/>
<keyword evidence="4" id="KW-1185">Reference proteome</keyword>
<evidence type="ECO:0000256" key="1">
    <source>
        <dbReference type="SAM" id="Phobius"/>
    </source>
</evidence>
<dbReference type="eggNOG" id="KOG0202">
    <property type="taxonomic scope" value="Eukaryota"/>
</dbReference>
<feature type="domain" description="P-type ATPase A" evidence="2">
    <location>
        <begin position="11"/>
        <end position="81"/>
    </location>
</feature>
<evidence type="ECO:0000313" key="4">
    <source>
        <dbReference type="Proteomes" id="UP000006643"/>
    </source>
</evidence>
<dbReference type="PANTHER" id="PTHR42861">
    <property type="entry name" value="CALCIUM-TRANSPORTING ATPASE"/>
    <property type="match status" value="1"/>
</dbReference>
<evidence type="ECO:0000313" key="3">
    <source>
        <dbReference type="EMBL" id="EEY63853.1"/>
    </source>
</evidence>
<reference evidence="4" key="1">
    <citation type="journal article" date="2009" name="Nature">
        <title>Genome sequence and analysis of the Irish potato famine pathogen Phytophthora infestans.</title>
        <authorList>
            <consortium name="The Broad Institute Genome Sequencing Platform"/>
            <person name="Haas B.J."/>
            <person name="Kamoun S."/>
            <person name="Zody M.C."/>
            <person name="Jiang R.H."/>
            <person name="Handsaker R.E."/>
            <person name="Cano L.M."/>
            <person name="Grabherr M."/>
            <person name="Kodira C.D."/>
            <person name="Raffaele S."/>
            <person name="Torto-Alalibo T."/>
            <person name="Bozkurt T.O."/>
            <person name="Ah-Fong A.M."/>
            <person name="Alvarado L."/>
            <person name="Anderson V.L."/>
            <person name="Armstrong M.R."/>
            <person name="Avrova A."/>
            <person name="Baxter L."/>
            <person name="Beynon J."/>
            <person name="Boevink P.C."/>
            <person name="Bollmann S.R."/>
            <person name="Bos J.I."/>
            <person name="Bulone V."/>
            <person name="Cai G."/>
            <person name="Cakir C."/>
            <person name="Carrington J.C."/>
            <person name="Chawner M."/>
            <person name="Conti L."/>
            <person name="Costanzo S."/>
            <person name="Ewan R."/>
            <person name="Fahlgren N."/>
            <person name="Fischbach M.A."/>
            <person name="Fugelstad J."/>
            <person name="Gilroy E.M."/>
            <person name="Gnerre S."/>
            <person name="Green P.J."/>
            <person name="Grenville-Briggs L.J."/>
            <person name="Griffith J."/>
            <person name="Grunwald N.J."/>
            <person name="Horn K."/>
            <person name="Horner N.R."/>
            <person name="Hu C.H."/>
            <person name="Huitema E."/>
            <person name="Jeong D.H."/>
            <person name="Jones A.M."/>
            <person name="Jones J.D."/>
            <person name="Jones R.W."/>
            <person name="Karlsson E.K."/>
            <person name="Kunjeti S.G."/>
            <person name="Lamour K."/>
            <person name="Liu Z."/>
            <person name="Ma L."/>
            <person name="Maclean D."/>
            <person name="Chibucos M.C."/>
            <person name="McDonald H."/>
            <person name="McWalters J."/>
            <person name="Meijer H.J."/>
            <person name="Morgan W."/>
            <person name="Morris P.F."/>
            <person name="Munro C.A."/>
            <person name="O'Neill K."/>
            <person name="Ospina-Giraldo M."/>
            <person name="Pinzon A."/>
            <person name="Pritchard L."/>
            <person name="Ramsahoye B."/>
            <person name="Ren Q."/>
            <person name="Restrepo S."/>
            <person name="Roy S."/>
            <person name="Sadanandom A."/>
            <person name="Savidor A."/>
            <person name="Schornack S."/>
            <person name="Schwartz D.C."/>
            <person name="Schumann U.D."/>
            <person name="Schwessinger B."/>
            <person name="Seyer L."/>
            <person name="Sharpe T."/>
            <person name="Silvar C."/>
            <person name="Song J."/>
            <person name="Studholme D.J."/>
            <person name="Sykes S."/>
            <person name="Thines M."/>
            <person name="van de Vondervoort P.J."/>
            <person name="Phuntumart V."/>
            <person name="Wawra S."/>
            <person name="Weide R."/>
            <person name="Win J."/>
            <person name="Young C."/>
            <person name="Zhou S."/>
            <person name="Fry W."/>
            <person name="Meyers B.C."/>
            <person name="van West P."/>
            <person name="Ristaino J."/>
            <person name="Govers F."/>
            <person name="Birch P.R."/>
            <person name="Whisson S.C."/>
            <person name="Judelson H.S."/>
            <person name="Nusbaum C."/>
        </authorList>
    </citation>
    <scope>NUCLEOTIDE SEQUENCE [LARGE SCALE GENOMIC DNA]</scope>
    <source>
        <strain evidence="4">T30-4</strain>
    </source>
</reference>
<gene>
    <name evidence="3" type="ORF">PITG_02351</name>
</gene>
<dbReference type="Proteomes" id="UP000006643">
    <property type="component" value="Unassembled WGS sequence"/>
</dbReference>
<dbReference type="Pfam" id="PF00122">
    <property type="entry name" value="E1-E2_ATPase"/>
    <property type="match status" value="1"/>
</dbReference>
<dbReference type="STRING" id="403677.D0MW40"/>
<dbReference type="OrthoDB" id="116380at2759"/>
<organism evidence="3 4">
    <name type="scientific">Phytophthora infestans (strain T30-4)</name>
    <name type="common">Potato late blight agent</name>
    <dbReference type="NCBI Taxonomy" id="403677"/>
    <lineage>
        <taxon>Eukaryota</taxon>
        <taxon>Sar</taxon>
        <taxon>Stramenopiles</taxon>
        <taxon>Oomycota</taxon>
        <taxon>Peronosporomycetes</taxon>
        <taxon>Peronosporales</taxon>
        <taxon>Peronosporaceae</taxon>
        <taxon>Phytophthora</taxon>
    </lineage>
</organism>
<accession>D0MW40</accession>
<feature type="transmembrane region" description="Helical" evidence="1">
    <location>
        <begin position="122"/>
        <end position="141"/>
    </location>
</feature>
<keyword evidence="1" id="KW-0812">Transmembrane</keyword>
<dbReference type="EMBL" id="DS028120">
    <property type="protein sequence ID" value="EEY63853.1"/>
    <property type="molecule type" value="Genomic_DNA"/>
</dbReference>
<dbReference type="Gene3D" id="2.70.150.10">
    <property type="entry name" value="Calcium-transporting ATPase, cytoplasmic transduction domain A"/>
    <property type="match status" value="1"/>
</dbReference>
<dbReference type="Gene3D" id="1.20.1110.10">
    <property type="entry name" value="Calcium-transporting ATPase, transmembrane domain"/>
    <property type="match status" value="1"/>
</dbReference>
<dbReference type="SUPFAM" id="SSF81665">
    <property type="entry name" value="Calcium ATPase, transmembrane domain M"/>
    <property type="match status" value="1"/>
</dbReference>